<sequence>MYDETSAQWGPGRWWYKDVELSHLEVFYTKFTPGDARGDWARETFEEMYRMHARRILASENLGSWSAVTPVTTTRTASALDL</sequence>
<gene>
    <name evidence="1" type="ORF">FCC1311_112502</name>
</gene>
<proteinExistence type="predicted"/>
<keyword evidence="2" id="KW-1185">Reference proteome</keyword>
<organism evidence="1 2">
    <name type="scientific">Hondaea fermentalgiana</name>
    <dbReference type="NCBI Taxonomy" id="2315210"/>
    <lineage>
        <taxon>Eukaryota</taxon>
        <taxon>Sar</taxon>
        <taxon>Stramenopiles</taxon>
        <taxon>Bigyra</taxon>
        <taxon>Labyrinthulomycetes</taxon>
        <taxon>Thraustochytrida</taxon>
        <taxon>Thraustochytriidae</taxon>
        <taxon>Hondaea</taxon>
    </lineage>
</organism>
<accession>A0A2R5GW21</accession>
<evidence type="ECO:0000313" key="1">
    <source>
        <dbReference type="EMBL" id="GBG35027.1"/>
    </source>
</evidence>
<reference evidence="1 2" key="1">
    <citation type="submission" date="2017-12" db="EMBL/GenBank/DDBJ databases">
        <title>Sequencing, de novo assembly and annotation of complete genome of a new Thraustochytrid species, strain FCC1311.</title>
        <authorList>
            <person name="Sedici K."/>
            <person name="Godart F."/>
            <person name="Aiese Cigliano R."/>
            <person name="Sanseverino W."/>
            <person name="Barakat M."/>
            <person name="Ortet P."/>
            <person name="Marechal E."/>
            <person name="Cagnac O."/>
            <person name="Amato A."/>
        </authorList>
    </citation>
    <scope>NUCLEOTIDE SEQUENCE [LARGE SCALE GENOMIC DNA]</scope>
</reference>
<dbReference type="EMBL" id="BEYU01000258">
    <property type="protein sequence ID" value="GBG35027.1"/>
    <property type="molecule type" value="Genomic_DNA"/>
</dbReference>
<name>A0A2R5GW21_9STRA</name>
<evidence type="ECO:0000313" key="2">
    <source>
        <dbReference type="Proteomes" id="UP000241890"/>
    </source>
</evidence>
<protein>
    <submittedName>
        <fullName evidence="1">Uncharacterized protein</fullName>
    </submittedName>
</protein>
<dbReference type="InParanoid" id="A0A2R5GW21"/>
<comment type="caution">
    <text evidence="1">The sequence shown here is derived from an EMBL/GenBank/DDBJ whole genome shotgun (WGS) entry which is preliminary data.</text>
</comment>
<dbReference type="Proteomes" id="UP000241890">
    <property type="component" value="Unassembled WGS sequence"/>
</dbReference>
<dbReference type="AlphaFoldDB" id="A0A2R5GW21"/>